<protein>
    <submittedName>
        <fullName evidence="2">Uncharacterized protein</fullName>
    </submittedName>
</protein>
<evidence type="ECO:0000313" key="3">
    <source>
        <dbReference type="Proteomes" id="UP001159405"/>
    </source>
</evidence>
<dbReference type="EMBL" id="CALNXK010000221">
    <property type="protein sequence ID" value="CAH3177125.1"/>
    <property type="molecule type" value="Genomic_DNA"/>
</dbReference>
<evidence type="ECO:0000313" key="2">
    <source>
        <dbReference type="EMBL" id="CAH3177125.1"/>
    </source>
</evidence>
<evidence type="ECO:0000256" key="1">
    <source>
        <dbReference type="SAM" id="MobiDB-lite"/>
    </source>
</evidence>
<keyword evidence="3" id="KW-1185">Reference proteome</keyword>
<reference evidence="2 3" key="1">
    <citation type="submission" date="2022-05" db="EMBL/GenBank/DDBJ databases">
        <authorList>
            <consortium name="Genoscope - CEA"/>
            <person name="William W."/>
        </authorList>
    </citation>
    <scope>NUCLEOTIDE SEQUENCE [LARGE SCALE GENOMIC DNA]</scope>
</reference>
<feature type="compositionally biased region" description="Basic residues" evidence="1">
    <location>
        <begin position="104"/>
        <end position="117"/>
    </location>
</feature>
<comment type="caution">
    <text evidence="2">The sequence shown here is derived from an EMBL/GenBank/DDBJ whole genome shotgun (WGS) entry which is preliminary data.</text>
</comment>
<gene>
    <name evidence="2" type="ORF">PLOB_00019075</name>
</gene>
<proteinExistence type="predicted"/>
<dbReference type="PANTHER" id="PTHR37984:SF9">
    <property type="entry name" value="INTEGRASE CATALYTIC DOMAIN-CONTAINING PROTEIN"/>
    <property type="match status" value="1"/>
</dbReference>
<dbReference type="Proteomes" id="UP001159405">
    <property type="component" value="Unassembled WGS sequence"/>
</dbReference>
<organism evidence="2 3">
    <name type="scientific">Porites lobata</name>
    <dbReference type="NCBI Taxonomy" id="104759"/>
    <lineage>
        <taxon>Eukaryota</taxon>
        <taxon>Metazoa</taxon>
        <taxon>Cnidaria</taxon>
        <taxon>Anthozoa</taxon>
        <taxon>Hexacorallia</taxon>
        <taxon>Scleractinia</taxon>
        <taxon>Fungiina</taxon>
        <taxon>Poritidae</taxon>
        <taxon>Porites</taxon>
    </lineage>
</organism>
<dbReference type="PANTHER" id="PTHR37984">
    <property type="entry name" value="PROTEIN CBG26694"/>
    <property type="match status" value="1"/>
</dbReference>
<dbReference type="InterPro" id="IPR050951">
    <property type="entry name" value="Retrovirus_Pol_polyprotein"/>
</dbReference>
<name>A0ABN8RCL6_9CNID</name>
<accession>A0ABN8RCL6</accession>
<feature type="region of interest" description="Disordered" evidence="1">
    <location>
        <begin position="104"/>
        <end position="128"/>
    </location>
</feature>
<sequence>MRPHVGETISAAKLREKAKECEFGDTFDERILEHIIQTIDNKKLIKRAIIKTWDLTRFLTEASQTEDIARQIQDMGTEQVDCAGRVQSVPAIIVCKSQSSRFRKQKPGKGKVKRRIKKTTEAGESTSSDDKFFGQAAEHLSQAKKVKQIGGVGTTSRCVKVKLNDVDVQMEADSGADVNIMDEHQFKAFVHRSCDKPVLQPSNVKLYTLQHKLDVKGEFRATIRSDTCGRLVTFVVVFGRIKSPPLIGKETLIGLGMLKIQPNGSLAEPNSVGISSDGCAANTVKDTGMQEMEDLMKDKKRGKEILGRFHMKASAIPVAQKPRSVPYYLQEPLKKWLDQGLTGDIFEKVPDDEPITWCSPVVQLKPKFAEVPPEKLEPNMI</sequence>